<name>A0AB33BS94_MICA7</name>
<reference evidence="1 2" key="1">
    <citation type="journal article" date="2018" name="Harmful Algae">
        <title>The highly heterogeneous methylated genomes and diverse restriction-modification systems of bloom-forming Microcystis.</title>
        <authorList>
            <person name="Zhao L."/>
            <person name="Song Y."/>
            <person name="Li L."/>
            <person name="Gan N."/>
            <person name="Brand J.J."/>
            <person name="Song L."/>
        </authorList>
    </citation>
    <scope>NUCLEOTIDE SEQUENCE [LARGE SCALE GENOMIC DNA]</scope>
    <source>
        <strain evidence="1 2">PCC 7806SL</strain>
    </source>
</reference>
<proteinExistence type="predicted"/>
<evidence type="ECO:0000313" key="2">
    <source>
        <dbReference type="Proteomes" id="UP000192439"/>
    </source>
</evidence>
<sequence>MIRFEFSVNIIKGQVLSFLFTDDCLLMTDDCLLITVY</sequence>
<dbReference type="Proteomes" id="UP000192439">
    <property type="component" value="Chromosome"/>
</dbReference>
<evidence type="ECO:0000313" key="1">
    <source>
        <dbReference type="EMBL" id="ARI81703.1"/>
    </source>
</evidence>
<dbReference type="AlphaFoldDB" id="A0AB33BS94"/>
<keyword evidence="2" id="KW-1185">Reference proteome</keyword>
<dbReference type="EMBL" id="CP020771">
    <property type="protein sequence ID" value="ARI81703.1"/>
    <property type="molecule type" value="Genomic_DNA"/>
</dbReference>
<organism evidence="1 2">
    <name type="scientific">Microcystis aeruginosa PCC 7806SL</name>
    <dbReference type="NCBI Taxonomy" id="1903187"/>
    <lineage>
        <taxon>Bacteria</taxon>
        <taxon>Bacillati</taxon>
        <taxon>Cyanobacteriota</taxon>
        <taxon>Cyanophyceae</taxon>
        <taxon>Oscillatoriophycideae</taxon>
        <taxon>Chroococcales</taxon>
        <taxon>Microcystaceae</taxon>
        <taxon>Microcystis</taxon>
    </lineage>
</organism>
<accession>A0AB33BS94</accession>
<evidence type="ECO:0008006" key="3">
    <source>
        <dbReference type="Google" id="ProtNLM"/>
    </source>
</evidence>
<protein>
    <recommendedName>
        <fullName evidence="3">Reverse transcriptase domain-containing protein</fullName>
    </recommendedName>
</protein>
<gene>
    <name evidence="1" type="ORF">BH695_2423</name>
</gene>